<accession>Q245A4</accession>
<dbReference type="PROSITE" id="PS50082">
    <property type="entry name" value="WD_REPEATS_2"/>
    <property type="match status" value="1"/>
</dbReference>
<dbReference type="InterPro" id="IPR015943">
    <property type="entry name" value="WD40/YVTN_repeat-like_dom_sf"/>
</dbReference>
<evidence type="ECO:0000313" key="4">
    <source>
        <dbReference type="EMBL" id="EAS03333.2"/>
    </source>
</evidence>
<dbReference type="InterPro" id="IPR019775">
    <property type="entry name" value="WD40_repeat_CS"/>
</dbReference>
<dbReference type="AlphaFoldDB" id="Q245A4"/>
<dbReference type="InterPro" id="IPR011044">
    <property type="entry name" value="Quino_amine_DH_bsu"/>
</dbReference>
<dbReference type="Gene3D" id="2.130.10.10">
    <property type="entry name" value="YVTN repeat-like/Quinoprotein amine dehydrogenase"/>
    <property type="match status" value="1"/>
</dbReference>
<dbReference type="Proteomes" id="UP000009168">
    <property type="component" value="Unassembled WGS sequence"/>
</dbReference>
<dbReference type="GeneID" id="7827165"/>
<keyword evidence="1 3" id="KW-0853">WD repeat</keyword>
<dbReference type="InParanoid" id="Q245A4"/>
<protein>
    <submittedName>
        <fullName evidence="4">WD domain, G-beta repeat protein</fullName>
    </submittedName>
</protein>
<dbReference type="PROSITE" id="PS00678">
    <property type="entry name" value="WD_REPEATS_1"/>
    <property type="match status" value="1"/>
</dbReference>
<dbReference type="SUPFAM" id="SSF50969">
    <property type="entry name" value="YVTN repeat-like/Quinoprotein amine dehydrogenase"/>
    <property type="match status" value="1"/>
</dbReference>
<dbReference type="SMART" id="SM00320">
    <property type="entry name" value="WD40"/>
    <property type="match status" value="1"/>
</dbReference>
<proteinExistence type="predicted"/>
<sequence length="687" mass="79181">MCVVSQDIQIIDLINDQIIGVTASFIEKQNYSTNQINSINYDEDSNLVLSCSKDGKIIVWNMLDPLNPMFYSQIIFPNQQCLKVLMLQSQVGAGLLTKSIILFNMRVYLMDSNYNVIFYDFDSNVQQFNISQLVQLGIKSLVYSFLFNLSTSAGSLLMFSNLQNQLFIFDQDLKILYQPYQFIGNQIVYIYQYDDKTYFVLMYAPLYNQGYPYYTSSITLNTTIQFTHYYDFILGSQLLNVAQYQQQYPFVKIVHVQPQSPTSTIGEGRVYIQTQALQRAKKISTPNDKISNIVTNKQKTVYIIGSTTGSLIVSPENKNSYIQQIYQMPNLVQGDSLQSIQQNFNIGLIYYVSSYYIFTYNLHTQQYYYRLDFVNSQQSITSNNKIQQIIVYQSPNLVLAFSNQLLILKNEDTQKAYQISTSNQNSQLKYINGCAYDYQSNTILVYGNAFLQYTLDLIEYKILSQPNQQKFQACLFQSIVTVCQMNSNQIAIYNKQQQFQIVQIIQISTFQTFSMIGDERYQNILVYSNNIEVYSFDGNYISRISSIQSNISQLIMTTQHVIAFTSLGAFIFTRQNLEQVASFQPPGATLVKGYYFSEINTLAYITNEIRYGQVKFYSLDTLQSTGSVVSTFPELGIGTLINIFYDSANSAFIFADTYGNFYYTLYGSQLYVFNLNFSFNYNKMLQT</sequence>
<keyword evidence="2" id="KW-0677">Repeat</keyword>
<dbReference type="SUPFAM" id="SSF50978">
    <property type="entry name" value="WD40 repeat-like"/>
    <property type="match status" value="2"/>
</dbReference>
<dbReference type="PROSITE" id="PS50294">
    <property type="entry name" value="WD_REPEATS_REGION"/>
    <property type="match status" value="1"/>
</dbReference>
<dbReference type="EMBL" id="GG662488">
    <property type="protein sequence ID" value="EAS03333.2"/>
    <property type="molecule type" value="Genomic_DNA"/>
</dbReference>
<evidence type="ECO:0000256" key="3">
    <source>
        <dbReference type="PROSITE-ProRule" id="PRU00221"/>
    </source>
</evidence>
<evidence type="ECO:0000313" key="5">
    <source>
        <dbReference type="Proteomes" id="UP000009168"/>
    </source>
</evidence>
<dbReference type="FunCoup" id="Q245A4">
    <property type="interactions" value="10"/>
</dbReference>
<feature type="repeat" description="WD" evidence="3">
    <location>
        <begin position="29"/>
        <end position="62"/>
    </location>
</feature>
<keyword evidence="5" id="KW-1185">Reference proteome</keyword>
<gene>
    <name evidence="4" type="ORF">TTHERM_00693130</name>
</gene>
<name>Q245A4_TETTS</name>
<dbReference type="InterPro" id="IPR001680">
    <property type="entry name" value="WD40_rpt"/>
</dbReference>
<dbReference type="InterPro" id="IPR036322">
    <property type="entry name" value="WD40_repeat_dom_sf"/>
</dbReference>
<dbReference type="KEGG" id="tet:TTHERM_00693130"/>
<reference evidence="5" key="1">
    <citation type="journal article" date="2006" name="PLoS Biol.">
        <title>Macronuclear genome sequence of the ciliate Tetrahymena thermophila, a model eukaryote.</title>
        <authorList>
            <person name="Eisen J.A."/>
            <person name="Coyne R.S."/>
            <person name="Wu M."/>
            <person name="Wu D."/>
            <person name="Thiagarajan M."/>
            <person name="Wortman J.R."/>
            <person name="Badger J.H."/>
            <person name="Ren Q."/>
            <person name="Amedeo P."/>
            <person name="Jones K.M."/>
            <person name="Tallon L.J."/>
            <person name="Delcher A.L."/>
            <person name="Salzberg S.L."/>
            <person name="Silva J.C."/>
            <person name="Haas B.J."/>
            <person name="Majoros W.H."/>
            <person name="Farzad M."/>
            <person name="Carlton J.M."/>
            <person name="Smith R.K. Jr."/>
            <person name="Garg J."/>
            <person name="Pearlman R.E."/>
            <person name="Karrer K.M."/>
            <person name="Sun L."/>
            <person name="Manning G."/>
            <person name="Elde N.C."/>
            <person name="Turkewitz A.P."/>
            <person name="Asai D.J."/>
            <person name="Wilkes D.E."/>
            <person name="Wang Y."/>
            <person name="Cai H."/>
            <person name="Collins K."/>
            <person name="Stewart B.A."/>
            <person name="Lee S.R."/>
            <person name="Wilamowska K."/>
            <person name="Weinberg Z."/>
            <person name="Ruzzo W.L."/>
            <person name="Wloga D."/>
            <person name="Gaertig J."/>
            <person name="Frankel J."/>
            <person name="Tsao C.-C."/>
            <person name="Gorovsky M.A."/>
            <person name="Keeling P.J."/>
            <person name="Waller R.F."/>
            <person name="Patron N.J."/>
            <person name="Cherry J.M."/>
            <person name="Stover N.A."/>
            <person name="Krieger C.J."/>
            <person name="del Toro C."/>
            <person name="Ryder H.F."/>
            <person name="Williamson S.C."/>
            <person name="Barbeau R.A."/>
            <person name="Hamilton E.P."/>
            <person name="Orias E."/>
        </authorList>
    </citation>
    <scope>NUCLEOTIDE SEQUENCE [LARGE SCALE GENOMIC DNA]</scope>
    <source>
        <strain evidence="5">SB210</strain>
    </source>
</reference>
<evidence type="ECO:0000256" key="2">
    <source>
        <dbReference type="ARBA" id="ARBA00022737"/>
    </source>
</evidence>
<organism evidence="4 5">
    <name type="scientific">Tetrahymena thermophila (strain SB210)</name>
    <dbReference type="NCBI Taxonomy" id="312017"/>
    <lineage>
        <taxon>Eukaryota</taxon>
        <taxon>Sar</taxon>
        <taxon>Alveolata</taxon>
        <taxon>Ciliophora</taxon>
        <taxon>Intramacronucleata</taxon>
        <taxon>Oligohymenophorea</taxon>
        <taxon>Hymenostomatida</taxon>
        <taxon>Tetrahymenina</taxon>
        <taxon>Tetrahymenidae</taxon>
        <taxon>Tetrahymena</taxon>
    </lineage>
</organism>
<dbReference type="HOGENOM" id="CLU_337262_0_0_1"/>
<evidence type="ECO:0000256" key="1">
    <source>
        <dbReference type="ARBA" id="ARBA00022574"/>
    </source>
</evidence>
<dbReference type="RefSeq" id="XP_001023578.2">
    <property type="nucleotide sequence ID" value="XM_001023578.2"/>
</dbReference>